<feature type="compositionally biased region" description="Basic and acidic residues" evidence="14">
    <location>
        <begin position="10"/>
        <end position="24"/>
    </location>
</feature>
<dbReference type="NCBIfam" id="TIGR00328">
    <property type="entry name" value="flhB"/>
    <property type="match status" value="1"/>
</dbReference>
<dbReference type="eggNOG" id="COG1377">
    <property type="taxonomic scope" value="Bacteria"/>
</dbReference>
<keyword evidence="10 13" id="KW-0472">Membrane</keyword>
<dbReference type="OrthoDB" id="9807950at2"/>
<dbReference type="GO" id="GO:0005886">
    <property type="term" value="C:plasma membrane"/>
    <property type="evidence" value="ECO:0007669"/>
    <property type="project" value="UniProtKB-SubCell"/>
</dbReference>
<dbReference type="PANTHER" id="PTHR30531">
    <property type="entry name" value="FLAGELLAR BIOSYNTHETIC PROTEIN FLHB"/>
    <property type="match status" value="1"/>
</dbReference>
<evidence type="ECO:0000256" key="2">
    <source>
        <dbReference type="ARBA" id="ARBA00010690"/>
    </source>
</evidence>
<comment type="subcellular location">
    <subcellularLocation>
        <location evidence="1">Cell membrane</location>
        <topology evidence="1">Multi-pass membrane protein</topology>
    </subcellularLocation>
</comment>
<comment type="function">
    <text evidence="12 13">Required for formation of the rod structure in the basal body of the flagellar apparatus. Together with FliI and FliH, may constitute the export apparatus of flagellin.</text>
</comment>
<dbReference type="PANTHER" id="PTHR30531:SF12">
    <property type="entry name" value="FLAGELLAR BIOSYNTHETIC PROTEIN FLHB"/>
    <property type="match status" value="1"/>
</dbReference>
<evidence type="ECO:0000256" key="5">
    <source>
        <dbReference type="ARBA" id="ARBA00022475"/>
    </source>
</evidence>
<evidence type="ECO:0000256" key="8">
    <source>
        <dbReference type="ARBA" id="ARBA00022927"/>
    </source>
</evidence>
<feature type="transmembrane region" description="Helical" evidence="13">
    <location>
        <begin position="188"/>
        <end position="211"/>
    </location>
</feature>
<feature type="transmembrane region" description="Helical" evidence="13">
    <location>
        <begin position="85"/>
        <end position="106"/>
    </location>
</feature>
<sequence length="362" mass="40086">MAEQDDSERTEEPSQRKLEQAHEKGEVAKSQELVSWFSLAGVTLIVLVFANGTAGQITEAFRNYLSRAASIPMDGGNLRDLMFEVALASGGAIAFPLLIMAAAGVIGSMVQHRLVFSTESLKPKFSKVSPLSGAKRLFSAQSLVNFAKGVAKLSLVAAMMVALLWPARDQLDRLVALDLAELLELVRIYVLKLLAAVLALMAFVAAADFAWQRHSFMKKQRMTQQEVKEEYKQTEGDPHVKAKIRQLRVERSRRRMMASVPQATVVVTNPTHYAVALKYDRSMPAPICVAKGLDAVALKIRAIAEEHEVPIIENPPLARLLYAAVDIDRVIEPEHYKAVAEIIGYVMQMKARKGWRPNRAGR</sequence>
<evidence type="ECO:0000256" key="1">
    <source>
        <dbReference type="ARBA" id="ARBA00004651"/>
    </source>
</evidence>
<feature type="transmembrane region" description="Helical" evidence="13">
    <location>
        <begin position="33"/>
        <end position="54"/>
    </location>
</feature>
<keyword evidence="7 13" id="KW-1005">Bacterial flagellum biogenesis</keyword>
<dbReference type="Gene3D" id="3.40.1690.10">
    <property type="entry name" value="secretion proteins EscU"/>
    <property type="match status" value="1"/>
</dbReference>
<keyword evidence="15" id="KW-0969">Cilium</keyword>
<evidence type="ECO:0000256" key="4">
    <source>
        <dbReference type="ARBA" id="ARBA00022448"/>
    </source>
</evidence>
<evidence type="ECO:0000256" key="14">
    <source>
        <dbReference type="SAM" id="MobiDB-lite"/>
    </source>
</evidence>
<dbReference type="Pfam" id="PF01312">
    <property type="entry name" value="Bac_export_2"/>
    <property type="match status" value="1"/>
</dbReference>
<dbReference type="STRING" id="631454.N177_0575"/>
<dbReference type="EMBL" id="AWXZ01000013">
    <property type="protein sequence ID" value="ESR26791.1"/>
    <property type="molecule type" value="Genomic_DNA"/>
</dbReference>
<evidence type="ECO:0000256" key="6">
    <source>
        <dbReference type="ARBA" id="ARBA00022692"/>
    </source>
</evidence>
<protein>
    <recommendedName>
        <fullName evidence="3 13">Flagellar biosynthetic protein FlhB</fullName>
    </recommendedName>
</protein>
<keyword evidence="4 13" id="KW-0813">Transport</keyword>
<reference evidence="15 16" key="1">
    <citation type="journal article" date="2014" name="Genome Announc.">
        <title>Draft Genome Sequence of Lutibaculum baratangense Strain AMV1T, Isolated from a Mud Volcano in Andamans, India.</title>
        <authorList>
            <person name="Singh A."/>
            <person name="Sreenivas A."/>
            <person name="Sathyanarayana Reddy G."/>
            <person name="Pinnaka A.K."/>
            <person name="Shivaji S."/>
        </authorList>
    </citation>
    <scope>NUCLEOTIDE SEQUENCE [LARGE SCALE GENOMIC DNA]</scope>
    <source>
        <strain evidence="15 16">AMV1</strain>
    </source>
</reference>
<organism evidence="15 16">
    <name type="scientific">Lutibaculum baratangense AMV1</name>
    <dbReference type="NCBI Taxonomy" id="631454"/>
    <lineage>
        <taxon>Bacteria</taxon>
        <taxon>Pseudomonadati</taxon>
        <taxon>Pseudomonadota</taxon>
        <taxon>Alphaproteobacteria</taxon>
        <taxon>Hyphomicrobiales</taxon>
        <taxon>Tepidamorphaceae</taxon>
        <taxon>Lutibaculum</taxon>
    </lineage>
</organism>
<keyword evidence="15" id="KW-0282">Flagellum</keyword>
<evidence type="ECO:0000256" key="12">
    <source>
        <dbReference type="ARBA" id="ARBA00025078"/>
    </source>
</evidence>
<dbReference type="RefSeq" id="WP_023430724.1">
    <property type="nucleotide sequence ID" value="NZ_AWXZ01000013.1"/>
</dbReference>
<evidence type="ECO:0000256" key="3">
    <source>
        <dbReference type="ARBA" id="ARBA00021622"/>
    </source>
</evidence>
<feature type="region of interest" description="Disordered" evidence="14">
    <location>
        <begin position="1"/>
        <end position="24"/>
    </location>
</feature>
<proteinExistence type="inferred from homology"/>
<evidence type="ECO:0000256" key="11">
    <source>
        <dbReference type="ARBA" id="ARBA00023225"/>
    </source>
</evidence>
<dbReference type="AlphaFoldDB" id="V4RL55"/>
<name>V4RL55_9HYPH</name>
<evidence type="ECO:0000256" key="10">
    <source>
        <dbReference type="ARBA" id="ARBA00023136"/>
    </source>
</evidence>
<dbReference type="SUPFAM" id="SSF160544">
    <property type="entry name" value="EscU C-terminal domain-like"/>
    <property type="match status" value="1"/>
</dbReference>
<dbReference type="Gene3D" id="6.10.250.2080">
    <property type="match status" value="1"/>
</dbReference>
<dbReference type="FunFam" id="3.40.1690.10:FF:000001">
    <property type="entry name" value="Flagellar biosynthetic protein FlhB"/>
    <property type="match status" value="1"/>
</dbReference>
<evidence type="ECO:0000256" key="9">
    <source>
        <dbReference type="ARBA" id="ARBA00022989"/>
    </source>
</evidence>
<keyword evidence="16" id="KW-1185">Reference proteome</keyword>
<dbReference type="InterPro" id="IPR006136">
    <property type="entry name" value="FlhB"/>
</dbReference>
<evidence type="ECO:0000313" key="16">
    <source>
        <dbReference type="Proteomes" id="UP000017819"/>
    </source>
</evidence>
<gene>
    <name evidence="13" type="primary">flhB</name>
    <name evidence="15" type="ORF">N177_0575</name>
</gene>
<evidence type="ECO:0000256" key="7">
    <source>
        <dbReference type="ARBA" id="ARBA00022795"/>
    </source>
</evidence>
<evidence type="ECO:0000256" key="13">
    <source>
        <dbReference type="RuleBase" id="RU364091"/>
    </source>
</evidence>
<keyword evidence="6 13" id="KW-0812">Transmembrane</keyword>
<accession>V4RL55</accession>
<keyword evidence="15" id="KW-0966">Cell projection</keyword>
<dbReference type="GO" id="GO:0009306">
    <property type="term" value="P:protein secretion"/>
    <property type="evidence" value="ECO:0007669"/>
    <property type="project" value="InterPro"/>
</dbReference>
<comment type="caution">
    <text evidence="15">The sequence shown here is derived from an EMBL/GenBank/DDBJ whole genome shotgun (WGS) entry which is preliminary data.</text>
</comment>
<evidence type="ECO:0000313" key="15">
    <source>
        <dbReference type="EMBL" id="ESR26791.1"/>
    </source>
</evidence>
<keyword evidence="8 13" id="KW-0653">Protein transport</keyword>
<keyword evidence="11 13" id="KW-1006">Bacterial flagellum protein export</keyword>
<dbReference type="GO" id="GO:0044780">
    <property type="term" value="P:bacterial-type flagellum assembly"/>
    <property type="evidence" value="ECO:0007669"/>
    <property type="project" value="InterPro"/>
</dbReference>
<feature type="transmembrane region" description="Helical" evidence="13">
    <location>
        <begin position="149"/>
        <end position="168"/>
    </location>
</feature>
<dbReference type="Proteomes" id="UP000017819">
    <property type="component" value="Unassembled WGS sequence"/>
</dbReference>
<keyword evidence="9 13" id="KW-1133">Transmembrane helix</keyword>
<dbReference type="InterPro" id="IPR029025">
    <property type="entry name" value="T3SS_substrate_exporter_C"/>
</dbReference>
<dbReference type="InterPro" id="IPR006135">
    <property type="entry name" value="T3SS_substrate_exporter"/>
</dbReference>
<dbReference type="PATRIC" id="fig|631454.5.peg.565"/>
<keyword evidence="5 13" id="KW-1003">Cell membrane</keyword>
<comment type="similarity">
    <text evidence="2 13">Belongs to the type III secretion exporter family.</text>
</comment>
<dbReference type="PRINTS" id="PR00950">
    <property type="entry name" value="TYPE3IMSPROT"/>
</dbReference>